<dbReference type="Gene3D" id="1.10.10.200">
    <property type="match status" value="1"/>
</dbReference>
<dbReference type="Pfam" id="PF01709">
    <property type="entry name" value="Transcrip_reg"/>
    <property type="match status" value="1"/>
</dbReference>
<dbReference type="InterPro" id="IPR026564">
    <property type="entry name" value="Transcrip_reg_TACO1-like_dom3"/>
</dbReference>
<protein>
    <submittedName>
        <fullName evidence="5">Transcriptional regulator TACO1-like protein</fullName>
    </submittedName>
</protein>
<dbReference type="InterPro" id="IPR048300">
    <property type="entry name" value="TACO1_YebC-like_2nd/3rd_dom"/>
</dbReference>
<dbReference type="FunFam" id="1.10.10.200:FF:000002">
    <property type="entry name" value="Probable transcriptional regulatory protein CLM62_37755"/>
    <property type="match status" value="1"/>
</dbReference>
<evidence type="ECO:0000313" key="6">
    <source>
        <dbReference type="Proteomes" id="UP001273166"/>
    </source>
</evidence>
<dbReference type="AlphaFoldDB" id="A0AAJ0LYF1"/>
<dbReference type="HAMAP" id="MF_00693">
    <property type="entry name" value="Transcrip_reg_TACO1"/>
    <property type="match status" value="1"/>
</dbReference>
<sequence>MAFLFRSLSLAPLTRPAKPPLICAECRRTLVSSPALQSGHNKWSKIRHDKAANDAKKNAARTIFTKNIALYSKLFGPDPNNNPQLASAITAAKKASVPKDKIEAAIARGQGKTSGGAALEPLTFEAMMPPSIALIVDLETESKLRALQDLNQMVKRAKGSSGSSKFFFSRLGRVVFEKGESGLDADHIMDDAIEAGAEDLENDEDGNIVVWTRPTGTMQVCKAVGDKFGLKILSSDIIWVANEDTKTKLDSSQEMINFTELLEALREYPEVQAVYSNVSKGAMSDDEWEKIEDNLDT</sequence>
<dbReference type="Proteomes" id="UP001273166">
    <property type="component" value="Unassembled WGS sequence"/>
</dbReference>
<dbReference type="GeneID" id="87888750"/>
<comment type="similarity">
    <text evidence="2">Belongs to the TACO1 family.</text>
</comment>
<dbReference type="PANTHER" id="PTHR12532:SF0">
    <property type="entry name" value="TRANSLATIONAL ACTIVATOR OF CYTOCHROME C OXIDASE 1"/>
    <property type="match status" value="1"/>
</dbReference>
<dbReference type="InterPro" id="IPR017856">
    <property type="entry name" value="Integrase-like_N"/>
</dbReference>
<dbReference type="EMBL" id="JAUDZG010000007">
    <property type="protein sequence ID" value="KAK3302269.1"/>
    <property type="molecule type" value="Genomic_DNA"/>
</dbReference>
<evidence type="ECO:0000256" key="2">
    <source>
        <dbReference type="ARBA" id="ARBA00008724"/>
    </source>
</evidence>
<keyword evidence="6" id="KW-1185">Reference proteome</keyword>
<comment type="subcellular location">
    <subcellularLocation>
        <location evidence="1">Mitochondrion</location>
    </subcellularLocation>
</comment>
<feature type="domain" description="TACO1/YebC-like N-terminal" evidence="4">
    <location>
        <begin position="41"/>
        <end position="112"/>
    </location>
</feature>
<dbReference type="PANTHER" id="PTHR12532">
    <property type="entry name" value="TRANSLATIONAL ACTIVATOR OF CYTOCHROME C OXIDASE 1"/>
    <property type="match status" value="1"/>
</dbReference>
<evidence type="ECO:0000259" key="4">
    <source>
        <dbReference type="Pfam" id="PF20772"/>
    </source>
</evidence>
<evidence type="ECO:0000259" key="3">
    <source>
        <dbReference type="Pfam" id="PF01709"/>
    </source>
</evidence>
<evidence type="ECO:0000313" key="5">
    <source>
        <dbReference type="EMBL" id="KAK3302269.1"/>
    </source>
</evidence>
<dbReference type="InterPro" id="IPR002876">
    <property type="entry name" value="Transcrip_reg_TACO1-like"/>
</dbReference>
<gene>
    <name evidence="5" type="ORF">B0T15DRAFT_542472</name>
</gene>
<dbReference type="RefSeq" id="XP_062718049.1">
    <property type="nucleotide sequence ID" value="XM_062869921.1"/>
</dbReference>
<dbReference type="SUPFAM" id="SSF75625">
    <property type="entry name" value="YebC-like"/>
    <property type="match status" value="1"/>
</dbReference>
<accession>A0AAJ0LYF1</accession>
<proteinExistence type="inferred from homology"/>
<reference evidence="5" key="1">
    <citation type="journal article" date="2023" name="Mol. Phylogenet. Evol.">
        <title>Genome-scale phylogeny and comparative genomics of the fungal order Sordariales.</title>
        <authorList>
            <person name="Hensen N."/>
            <person name="Bonometti L."/>
            <person name="Westerberg I."/>
            <person name="Brannstrom I.O."/>
            <person name="Guillou S."/>
            <person name="Cros-Aarteil S."/>
            <person name="Calhoun S."/>
            <person name="Haridas S."/>
            <person name="Kuo A."/>
            <person name="Mondo S."/>
            <person name="Pangilinan J."/>
            <person name="Riley R."/>
            <person name="LaButti K."/>
            <person name="Andreopoulos B."/>
            <person name="Lipzen A."/>
            <person name="Chen C."/>
            <person name="Yan M."/>
            <person name="Daum C."/>
            <person name="Ng V."/>
            <person name="Clum A."/>
            <person name="Steindorff A."/>
            <person name="Ohm R.A."/>
            <person name="Martin F."/>
            <person name="Silar P."/>
            <person name="Natvig D.O."/>
            <person name="Lalanne C."/>
            <person name="Gautier V."/>
            <person name="Ament-Velasquez S.L."/>
            <person name="Kruys A."/>
            <person name="Hutchinson M.I."/>
            <person name="Powell A.J."/>
            <person name="Barry K."/>
            <person name="Miller A.N."/>
            <person name="Grigoriev I.V."/>
            <person name="Debuchy R."/>
            <person name="Gladieux P."/>
            <person name="Hiltunen Thoren M."/>
            <person name="Johannesson H."/>
        </authorList>
    </citation>
    <scope>NUCLEOTIDE SEQUENCE</scope>
    <source>
        <strain evidence="5">CBS 333.67</strain>
    </source>
</reference>
<dbReference type="InterPro" id="IPR029072">
    <property type="entry name" value="YebC-like"/>
</dbReference>
<dbReference type="InterPro" id="IPR049083">
    <property type="entry name" value="TACO1_YebC_N"/>
</dbReference>
<dbReference type="Pfam" id="PF20772">
    <property type="entry name" value="TACO1_YebC_N"/>
    <property type="match status" value="1"/>
</dbReference>
<organism evidence="5 6">
    <name type="scientific">Chaetomium strumarium</name>
    <dbReference type="NCBI Taxonomy" id="1170767"/>
    <lineage>
        <taxon>Eukaryota</taxon>
        <taxon>Fungi</taxon>
        <taxon>Dikarya</taxon>
        <taxon>Ascomycota</taxon>
        <taxon>Pezizomycotina</taxon>
        <taxon>Sordariomycetes</taxon>
        <taxon>Sordariomycetidae</taxon>
        <taxon>Sordariales</taxon>
        <taxon>Chaetomiaceae</taxon>
        <taxon>Chaetomium</taxon>
    </lineage>
</organism>
<feature type="domain" description="TACO1/YebC-like second and third" evidence="3">
    <location>
        <begin position="120"/>
        <end position="278"/>
    </location>
</feature>
<name>A0AAJ0LYF1_9PEZI</name>
<reference evidence="5" key="2">
    <citation type="submission" date="2023-06" db="EMBL/GenBank/DDBJ databases">
        <authorList>
            <consortium name="Lawrence Berkeley National Laboratory"/>
            <person name="Mondo S.J."/>
            <person name="Hensen N."/>
            <person name="Bonometti L."/>
            <person name="Westerberg I."/>
            <person name="Brannstrom I.O."/>
            <person name="Guillou S."/>
            <person name="Cros-Aarteil S."/>
            <person name="Calhoun S."/>
            <person name="Haridas S."/>
            <person name="Kuo A."/>
            <person name="Pangilinan J."/>
            <person name="Riley R."/>
            <person name="Labutti K."/>
            <person name="Andreopoulos B."/>
            <person name="Lipzen A."/>
            <person name="Chen C."/>
            <person name="Yanf M."/>
            <person name="Daum C."/>
            <person name="Ng V."/>
            <person name="Clum A."/>
            <person name="Steindorff A."/>
            <person name="Ohm R."/>
            <person name="Martin F."/>
            <person name="Silar P."/>
            <person name="Natvig D."/>
            <person name="Lalanne C."/>
            <person name="Gautier V."/>
            <person name="Ament-Velasquez S.L."/>
            <person name="Kruys A."/>
            <person name="Hutchinson M.I."/>
            <person name="Powell A.J."/>
            <person name="Barry K."/>
            <person name="Miller A.N."/>
            <person name="Grigoriev I.V."/>
            <person name="Debuchy R."/>
            <person name="Gladieux P."/>
            <person name="Thoren M.H."/>
            <person name="Johannesson H."/>
        </authorList>
    </citation>
    <scope>NUCLEOTIDE SEQUENCE</scope>
    <source>
        <strain evidence="5">CBS 333.67</strain>
    </source>
</reference>
<dbReference type="Gene3D" id="3.30.70.980">
    <property type="match status" value="2"/>
</dbReference>
<comment type="caution">
    <text evidence="5">The sequence shown here is derived from an EMBL/GenBank/DDBJ whole genome shotgun (WGS) entry which is preliminary data.</text>
</comment>
<evidence type="ECO:0000256" key="1">
    <source>
        <dbReference type="ARBA" id="ARBA00004173"/>
    </source>
</evidence>
<dbReference type="GO" id="GO:0005739">
    <property type="term" value="C:mitochondrion"/>
    <property type="evidence" value="ECO:0007669"/>
    <property type="project" value="UniProtKB-SubCell"/>
</dbReference>